<keyword evidence="5" id="KW-0862">Zinc</keyword>
<evidence type="ECO:0000256" key="2">
    <source>
        <dbReference type="ARBA" id="ARBA00022670"/>
    </source>
</evidence>
<dbReference type="PANTHER" id="PTHR21666">
    <property type="entry name" value="PEPTIDASE-RELATED"/>
    <property type="match status" value="1"/>
</dbReference>
<dbReference type="SUPFAM" id="SSF51261">
    <property type="entry name" value="Duplicated hybrid motif"/>
    <property type="match status" value="1"/>
</dbReference>
<dbReference type="InterPro" id="IPR011055">
    <property type="entry name" value="Dup_hybrid_motif"/>
</dbReference>
<sequence length="584" mass="64803">MRLSSQPEPGCRGDFGHIRHRDTMVHFAFHTHWRPLTAVVLLAAGSALLLSQAVLASLGQVDVMSARIVPTKQRRQVSTPKQDRLKIETVIDVAKVDMIESRIDGSFARYAYHRAAVDLTVIDPENLYRMASRRMQYNRDDTRTRDPFHLVLRAEEEGRTVPKAAPLTGAQESPPSLGVPINVSVAEKSPRRSARRILSVPTRPLSLAGIESALKLPVQDRNSLAVRLGQSVIRPGERLELIVEDAGQDGSQVRIDLAKFTPEQGPPRLLARVDEATFAEIRQPSVYERLVAEALSGMQKKKASLEDQNLSGEFEKAKSEFPHLTTLLAEARVPPEVSVQVATLVRSNNIDVARHPHLSAKLDLVFRTNADGRDELVSLSFNDGKSRQRFFRHRVSPDVEPEFFDEDGRSVSKFLMAKPVPAGRWGDKFGWRIHPILGYRKFHNGVDFPAPKGSPILAAGDGVIQRIAWQAGYGNYVRIRHDPGYTTTYAHLSGTPETLRVGQRVSQGQVIAYVGSTGLSTGPHLHYELRVDGRHADPTKTRLPAGTNLKGKALEAFRDRIEHIEHISGLIDPSAQPVNANLVR</sequence>
<dbReference type="CDD" id="cd12797">
    <property type="entry name" value="M23_peptidase"/>
    <property type="match status" value="1"/>
</dbReference>
<evidence type="ECO:0000256" key="4">
    <source>
        <dbReference type="ARBA" id="ARBA00022801"/>
    </source>
</evidence>
<evidence type="ECO:0000313" key="8">
    <source>
        <dbReference type="EMBL" id="SEB49637.1"/>
    </source>
</evidence>
<evidence type="ECO:0000256" key="6">
    <source>
        <dbReference type="ARBA" id="ARBA00023049"/>
    </source>
</evidence>
<reference evidence="9" key="1">
    <citation type="submission" date="2016-10" db="EMBL/GenBank/DDBJ databases">
        <authorList>
            <person name="Varghese N."/>
            <person name="Submissions S."/>
        </authorList>
    </citation>
    <scope>NUCLEOTIDE SEQUENCE [LARGE SCALE GENOMIC DNA]</scope>
    <source>
        <strain evidence="9">ES.061</strain>
    </source>
</reference>
<dbReference type="GO" id="GO:0006508">
    <property type="term" value="P:proteolysis"/>
    <property type="evidence" value="ECO:0007669"/>
    <property type="project" value="UniProtKB-KW"/>
</dbReference>
<keyword evidence="3" id="KW-0479">Metal-binding</keyword>
<dbReference type="Gene3D" id="3.10.450.350">
    <property type="match status" value="1"/>
</dbReference>
<evidence type="ECO:0000256" key="3">
    <source>
        <dbReference type="ARBA" id="ARBA00022723"/>
    </source>
</evidence>
<evidence type="ECO:0000256" key="5">
    <source>
        <dbReference type="ARBA" id="ARBA00022833"/>
    </source>
</evidence>
<dbReference type="GO" id="GO:0046872">
    <property type="term" value="F:metal ion binding"/>
    <property type="evidence" value="ECO:0007669"/>
    <property type="project" value="UniProtKB-KW"/>
</dbReference>
<keyword evidence="6" id="KW-0482">Metalloprotease</keyword>
<organism evidence="8 9">
    <name type="scientific">Nitratireductor aquibiodomus</name>
    <dbReference type="NCBI Taxonomy" id="204799"/>
    <lineage>
        <taxon>Bacteria</taxon>
        <taxon>Pseudomonadati</taxon>
        <taxon>Pseudomonadota</taxon>
        <taxon>Alphaproteobacteria</taxon>
        <taxon>Hyphomicrobiales</taxon>
        <taxon>Phyllobacteriaceae</taxon>
        <taxon>Nitratireductor</taxon>
    </lineage>
</organism>
<dbReference type="Gene3D" id="2.70.70.10">
    <property type="entry name" value="Glucose Permease (Domain IIA)"/>
    <property type="match status" value="1"/>
</dbReference>
<keyword evidence="2" id="KW-0645">Protease</keyword>
<gene>
    <name evidence="8" type="ORF">SAMN05216452_1671</name>
</gene>
<proteinExistence type="predicted"/>
<dbReference type="Pfam" id="PF01551">
    <property type="entry name" value="Peptidase_M23"/>
    <property type="match status" value="1"/>
</dbReference>
<dbReference type="Proteomes" id="UP000199064">
    <property type="component" value="Unassembled WGS sequence"/>
</dbReference>
<dbReference type="PANTHER" id="PTHR21666:SF288">
    <property type="entry name" value="CELL DIVISION PROTEIN YTFB"/>
    <property type="match status" value="1"/>
</dbReference>
<evidence type="ECO:0000313" key="9">
    <source>
        <dbReference type="Proteomes" id="UP000199064"/>
    </source>
</evidence>
<comment type="cofactor">
    <cofactor evidence="1">
        <name>Zn(2+)</name>
        <dbReference type="ChEBI" id="CHEBI:29105"/>
    </cofactor>
</comment>
<dbReference type="InterPro" id="IPR016047">
    <property type="entry name" value="M23ase_b-sheet_dom"/>
</dbReference>
<dbReference type="EMBL" id="FNSL01000001">
    <property type="protein sequence ID" value="SEB49637.1"/>
    <property type="molecule type" value="Genomic_DNA"/>
</dbReference>
<evidence type="ECO:0000259" key="7">
    <source>
        <dbReference type="Pfam" id="PF01551"/>
    </source>
</evidence>
<keyword evidence="9" id="KW-1185">Reference proteome</keyword>
<name>A0A1H4JU29_9HYPH</name>
<keyword evidence="4 8" id="KW-0378">Hydrolase</keyword>
<dbReference type="GO" id="GO:0004222">
    <property type="term" value="F:metalloendopeptidase activity"/>
    <property type="evidence" value="ECO:0007669"/>
    <property type="project" value="TreeGrafter"/>
</dbReference>
<dbReference type="AlphaFoldDB" id="A0A1H4JU29"/>
<dbReference type="InterPro" id="IPR050570">
    <property type="entry name" value="Cell_wall_metabolism_enzyme"/>
</dbReference>
<protein>
    <submittedName>
        <fullName evidence="8">Murein DD-endopeptidase MepM and murein hydrolase activator NlpD, contain LysM domain</fullName>
    </submittedName>
</protein>
<accession>A0A1H4JU29</accession>
<feature type="domain" description="M23ase beta-sheet core" evidence="7">
    <location>
        <begin position="441"/>
        <end position="538"/>
    </location>
</feature>
<evidence type="ECO:0000256" key="1">
    <source>
        <dbReference type="ARBA" id="ARBA00001947"/>
    </source>
</evidence>